<dbReference type="GO" id="GO:0003700">
    <property type="term" value="F:DNA-binding transcription factor activity"/>
    <property type="evidence" value="ECO:0007669"/>
    <property type="project" value="InterPro"/>
</dbReference>
<evidence type="ECO:0000256" key="1">
    <source>
        <dbReference type="ARBA" id="ARBA00009437"/>
    </source>
</evidence>
<comment type="caution">
    <text evidence="6">The sequence shown here is derived from an EMBL/GenBank/DDBJ whole genome shotgun (WGS) entry which is preliminary data.</text>
</comment>
<dbReference type="FunFam" id="1.10.10.10:FF:000001">
    <property type="entry name" value="LysR family transcriptional regulator"/>
    <property type="match status" value="1"/>
</dbReference>
<keyword evidence="3" id="KW-0238">DNA-binding</keyword>
<dbReference type="SUPFAM" id="SSF53850">
    <property type="entry name" value="Periplasmic binding protein-like II"/>
    <property type="match status" value="1"/>
</dbReference>
<keyword evidence="2" id="KW-0805">Transcription regulation</keyword>
<keyword evidence="4" id="KW-0804">Transcription</keyword>
<dbReference type="GO" id="GO:0003677">
    <property type="term" value="F:DNA binding"/>
    <property type="evidence" value="ECO:0007669"/>
    <property type="project" value="UniProtKB-KW"/>
</dbReference>
<evidence type="ECO:0000256" key="3">
    <source>
        <dbReference type="ARBA" id="ARBA00023125"/>
    </source>
</evidence>
<dbReference type="Gene3D" id="3.40.190.290">
    <property type="match status" value="1"/>
</dbReference>
<comment type="similarity">
    <text evidence="1">Belongs to the LysR transcriptional regulatory family.</text>
</comment>
<dbReference type="RefSeq" id="WP_231741132.1">
    <property type="nucleotide sequence ID" value="NZ_SIHI01000092.1"/>
</dbReference>
<dbReference type="InterPro" id="IPR036388">
    <property type="entry name" value="WH-like_DNA-bd_sf"/>
</dbReference>
<dbReference type="InterPro" id="IPR036390">
    <property type="entry name" value="WH_DNA-bd_sf"/>
</dbReference>
<protein>
    <submittedName>
        <fullName evidence="6">HTH-type transcriptional regulator CynR</fullName>
    </submittedName>
</protein>
<dbReference type="Proteomes" id="UP000317243">
    <property type="component" value="Unassembled WGS sequence"/>
</dbReference>
<evidence type="ECO:0000313" key="6">
    <source>
        <dbReference type="EMBL" id="TWT32162.1"/>
    </source>
</evidence>
<dbReference type="PROSITE" id="PS50931">
    <property type="entry name" value="HTH_LYSR"/>
    <property type="match status" value="1"/>
</dbReference>
<evidence type="ECO:0000256" key="2">
    <source>
        <dbReference type="ARBA" id="ARBA00023015"/>
    </source>
</evidence>
<reference evidence="6 7" key="1">
    <citation type="submission" date="2019-02" db="EMBL/GenBank/DDBJ databases">
        <title>Deep-cultivation of Planctomycetes and their phenomic and genomic characterization uncovers novel biology.</title>
        <authorList>
            <person name="Wiegand S."/>
            <person name="Jogler M."/>
            <person name="Boedeker C."/>
            <person name="Pinto D."/>
            <person name="Vollmers J."/>
            <person name="Rivas-Marin E."/>
            <person name="Kohn T."/>
            <person name="Peeters S.H."/>
            <person name="Heuer A."/>
            <person name="Rast P."/>
            <person name="Oberbeckmann S."/>
            <person name="Bunk B."/>
            <person name="Jeske O."/>
            <person name="Meyerdierks A."/>
            <person name="Storesund J.E."/>
            <person name="Kallscheuer N."/>
            <person name="Luecker S."/>
            <person name="Lage O.M."/>
            <person name="Pohl T."/>
            <person name="Merkel B.J."/>
            <person name="Hornburger P."/>
            <person name="Mueller R.-W."/>
            <person name="Bruemmer F."/>
            <person name="Labrenz M."/>
            <person name="Spormann A.M."/>
            <person name="Op Den Camp H."/>
            <person name="Overmann J."/>
            <person name="Amann R."/>
            <person name="Jetten M.S.M."/>
            <person name="Mascher T."/>
            <person name="Medema M.H."/>
            <person name="Devos D.P."/>
            <person name="Kaster A.-K."/>
            <person name="Ovreas L."/>
            <person name="Rohde M."/>
            <person name="Galperin M.Y."/>
            <person name="Jogler C."/>
        </authorList>
    </citation>
    <scope>NUCLEOTIDE SEQUENCE [LARGE SCALE GENOMIC DNA]</scope>
    <source>
        <strain evidence="6 7">KOR42</strain>
    </source>
</reference>
<dbReference type="EMBL" id="SIHI01000092">
    <property type="protein sequence ID" value="TWT32162.1"/>
    <property type="molecule type" value="Genomic_DNA"/>
</dbReference>
<feature type="domain" description="HTH lysR-type" evidence="5">
    <location>
        <begin position="8"/>
        <end position="65"/>
    </location>
</feature>
<accession>A0A5C5V346</accession>
<evidence type="ECO:0000313" key="7">
    <source>
        <dbReference type="Proteomes" id="UP000317243"/>
    </source>
</evidence>
<dbReference type="SUPFAM" id="SSF46785">
    <property type="entry name" value="Winged helix' DNA-binding domain"/>
    <property type="match status" value="1"/>
</dbReference>
<dbReference type="Gene3D" id="1.10.10.10">
    <property type="entry name" value="Winged helix-like DNA-binding domain superfamily/Winged helix DNA-binding domain"/>
    <property type="match status" value="1"/>
</dbReference>
<sequence length="300" mass="33721">MIGESYQMELRHLRYFLAVAQHCHFRNAAEELLVSQPTLSQQIKDLERELGIPLFERVGRRARLTQAGETYRDYAQRALDVLEEGQSVLNEFDDLLRGRLTAGVVQTVNAYLIPKVVARFASEHPEVNLKVEELSAGEIENRVLGGSLDVGVSFTPTTRREFDVEKLFEEQLVLVLHPDHPVAKRKRIRVSQLSNERFCLLDRSFCTRRLVEECFRSGEATLNVAVEMNSVEGIIATLEAGGPPSILPRLAVTSSTILKSVELQAPTPARTICVLRSKGHAPIRARDVFVDQLKHQVAET</sequence>
<dbReference type="PANTHER" id="PTHR30419">
    <property type="entry name" value="HTH-TYPE TRANSCRIPTIONAL REGULATOR YBHD"/>
    <property type="match status" value="1"/>
</dbReference>
<keyword evidence="7" id="KW-1185">Reference proteome</keyword>
<dbReference type="InterPro" id="IPR050950">
    <property type="entry name" value="HTH-type_LysR_regulators"/>
</dbReference>
<dbReference type="PRINTS" id="PR00039">
    <property type="entry name" value="HTHLYSR"/>
</dbReference>
<dbReference type="Pfam" id="PF03466">
    <property type="entry name" value="LysR_substrate"/>
    <property type="match status" value="1"/>
</dbReference>
<dbReference type="CDD" id="cd05466">
    <property type="entry name" value="PBP2_LTTR_substrate"/>
    <property type="match status" value="1"/>
</dbReference>
<dbReference type="AlphaFoldDB" id="A0A5C5V346"/>
<evidence type="ECO:0000259" key="5">
    <source>
        <dbReference type="PROSITE" id="PS50931"/>
    </source>
</evidence>
<gene>
    <name evidence="6" type="primary">cynR_2</name>
    <name evidence="6" type="ORF">KOR42_53900</name>
</gene>
<dbReference type="GO" id="GO:0005829">
    <property type="term" value="C:cytosol"/>
    <property type="evidence" value="ECO:0007669"/>
    <property type="project" value="TreeGrafter"/>
</dbReference>
<dbReference type="Pfam" id="PF00126">
    <property type="entry name" value="HTH_1"/>
    <property type="match status" value="1"/>
</dbReference>
<evidence type="ECO:0000256" key="4">
    <source>
        <dbReference type="ARBA" id="ARBA00023163"/>
    </source>
</evidence>
<proteinExistence type="inferred from homology"/>
<name>A0A5C5V346_9PLAN</name>
<dbReference type="InterPro" id="IPR000847">
    <property type="entry name" value="LysR_HTH_N"/>
</dbReference>
<dbReference type="InterPro" id="IPR005119">
    <property type="entry name" value="LysR_subst-bd"/>
</dbReference>
<organism evidence="6 7">
    <name type="scientific">Thalassoglobus neptunius</name>
    <dbReference type="NCBI Taxonomy" id="1938619"/>
    <lineage>
        <taxon>Bacteria</taxon>
        <taxon>Pseudomonadati</taxon>
        <taxon>Planctomycetota</taxon>
        <taxon>Planctomycetia</taxon>
        <taxon>Planctomycetales</taxon>
        <taxon>Planctomycetaceae</taxon>
        <taxon>Thalassoglobus</taxon>
    </lineage>
</organism>